<dbReference type="SMART" id="SM00382">
    <property type="entry name" value="AAA"/>
    <property type="match status" value="1"/>
</dbReference>
<dbReference type="InterPro" id="IPR003593">
    <property type="entry name" value="AAA+_ATPase"/>
</dbReference>
<evidence type="ECO:0000259" key="2">
    <source>
        <dbReference type="SMART" id="SM00382"/>
    </source>
</evidence>
<dbReference type="PANTHER" id="PTHR30486:SF6">
    <property type="entry name" value="TYPE IV PILUS RETRACTATION ATPASE PILT"/>
    <property type="match status" value="1"/>
</dbReference>
<sequence length="505" mass="58520">MKKFRKLLKMMVFKLFRVKSNKMKWKIIDTINDLEADIMSNMNFLIGSSENCDIKINEEKFKSISYQVFLDNNFVFLKNNYNNIVKFKECNIKINNKQIFLKTEKYSFVLIPSEQEISKIFRSQEFKITLSYMQNLLSQCNYNKFENNENNIINFINLCCEHLNTFFWKNEDIHKETSRKYFQKIIWCLWAQVFEHGILTFVLQDPTISEIMVNSDSKIYLEKSGVISLSELQYESSLELLSTIERICNKIGRRIDQHTPFCDARLPDGSRVHAIIPPLAITGPCLTIRKFPKKMINFLDLVQLNTIPKNCSKYLEDIVRSKKNILISGGTGTGKTTLLNCLSAFINNQERIITIEDSAELQLQQPHVIRLECRNANIENQGQITIRDLLKNTLRMRPDRIIIGECRGLEALDMLQAMNTGHEGSMTTIHANSASDALRRLETLVLFAAEKLPSHAIREQIASAIHVVIQLSRNSHGSRFIKGIYEVKEHNENTNKIVLTNIYED</sequence>
<dbReference type="PANTHER" id="PTHR30486">
    <property type="entry name" value="TWITCHING MOTILITY PROTEIN PILT"/>
    <property type="match status" value="1"/>
</dbReference>
<dbReference type="AlphaFoldDB" id="A0A369KQU6"/>
<keyword evidence="4" id="KW-1185">Reference proteome</keyword>
<proteinExistence type="inferred from homology"/>
<dbReference type="Pfam" id="PF00437">
    <property type="entry name" value="T2SSE"/>
    <property type="match status" value="1"/>
</dbReference>
<gene>
    <name evidence="3" type="ORF">DCC88_02010</name>
</gene>
<dbReference type="Gene3D" id="3.40.50.300">
    <property type="entry name" value="P-loop containing nucleotide triphosphate hydrolases"/>
    <property type="match status" value="1"/>
</dbReference>
<dbReference type="InterPro" id="IPR001482">
    <property type="entry name" value="T2SS/T4SS_dom"/>
</dbReference>
<reference evidence="3" key="1">
    <citation type="submission" date="2018-04" db="EMBL/GenBank/DDBJ databases">
        <title>Draft genome sequence of the Candidatus Spirobacillus cienkowskii, a pathogen of freshwater Daphnia species, reconstructed from hemolymph metagenomic reads.</title>
        <authorList>
            <person name="Bresciani L."/>
            <person name="Lemos L.N."/>
            <person name="Wale N."/>
            <person name="Lin J.Y."/>
            <person name="Fernandes G.R."/>
            <person name="Duffy M.A."/>
            <person name="Rodrigues J.M."/>
        </authorList>
    </citation>
    <scope>NUCLEOTIDE SEQUENCE [LARGE SCALE GENOMIC DNA]</scope>
    <source>
        <strain evidence="3">Binning01</strain>
    </source>
</reference>
<evidence type="ECO:0000313" key="4">
    <source>
        <dbReference type="Proteomes" id="UP000253934"/>
    </source>
</evidence>
<protein>
    <submittedName>
        <fullName evidence="3">CpaF family protein</fullName>
    </submittedName>
</protein>
<evidence type="ECO:0000313" key="3">
    <source>
        <dbReference type="EMBL" id="RDB37049.1"/>
    </source>
</evidence>
<dbReference type="EMBL" id="QOVW01000011">
    <property type="protein sequence ID" value="RDB37049.1"/>
    <property type="molecule type" value="Genomic_DNA"/>
</dbReference>
<dbReference type="Proteomes" id="UP000253934">
    <property type="component" value="Unassembled WGS sequence"/>
</dbReference>
<feature type="domain" description="AAA+ ATPase" evidence="2">
    <location>
        <begin position="321"/>
        <end position="473"/>
    </location>
</feature>
<name>A0A369KQU6_9BACT</name>
<comment type="caution">
    <text evidence="3">The sequence shown here is derived from an EMBL/GenBank/DDBJ whole genome shotgun (WGS) entry which is preliminary data.</text>
</comment>
<dbReference type="Gene3D" id="3.30.450.380">
    <property type="match status" value="1"/>
</dbReference>
<comment type="similarity">
    <text evidence="1">Belongs to the GSP E family.</text>
</comment>
<dbReference type="CDD" id="cd01130">
    <property type="entry name" value="VirB11-like_ATPase"/>
    <property type="match status" value="1"/>
</dbReference>
<accession>A0A369KQU6</accession>
<organism evidence="3 4">
    <name type="scientific">Spirobacillus cienkowskii</name>
    <dbReference type="NCBI Taxonomy" id="495820"/>
    <lineage>
        <taxon>Bacteria</taxon>
        <taxon>Pseudomonadati</taxon>
        <taxon>Bdellovibrionota</taxon>
        <taxon>Oligoflexia</taxon>
        <taxon>Silvanigrellales</taxon>
        <taxon>Spirobacillus</taxon>
    </lineage>
</organism>
<dbReference type="InterPro" id="IPR027417">
    <property type="entry name" value="P-loop_NTPase"/>
</dbReference>
<evidence type="ECO:0000256" key="1">
    <source>
        <dbReference type="ARBA" id="ARBA00006611"/>
    </source>
</evidence>
<dbReference type="SUPFAM" id="SSF52540">
    <property type="entry name" value="P-loop containing nucleoside triphosphate hydrolases"/>
    <property type="match status" value="1"/>
</dbReference>
<dbReference type="InterPro" id="IPR050921">
    <property type="entry name" value="T4SS_GSP_E_ATPase"/>
</dbReference>
<dbReference type="GO" id="GO:0016887">
    <property type="term" value="F:ATP hydrolysis activity"/>
    <property type="evidence" value="ECO:0007669"/>
    <property type="project" value="InterPro"/>
</dbReference>